<dbReference type="PANTHER" id="PTHR23511">
    <property type="entry name" value="SYNAPTIC VESICLE GLYCOPROTEIN 2"/>
    <property type="match status" value="1"/>
</dbReference>
<keyword evidence="5 6" id="KW-0472">Membrane</keyword>
<feature type="domain" description="Major facilitator superfamily (MFS) profile" evidence="7">
    <location>
        <begin position="24"/>
        <end position="398"/>
    </location>
</feature>
<feature type="transmembrane region" description="Helical" evidence="6">
    <location>
        <begin position="193"/>
        <end position="213"/>
    </location>
</feature>
<feature type="transmembrane region" description="Helical" evidence="6">
    <location>
        <begin position="150"/>
        <end position="173"/>
    </location>
</feature>
<feature type="transmembrane region" description="Helical" evidence="6">
    <location>
        <begin position="92"/>
        <end position="110"/>
    </location>
</feature>
<dbReference type="OrthoDB" id="433512at2759"/>
<feature type="transmembrane region" description="Helical" evidence="6">
    <location>
        <begin position="287"/>
        <end position="309"/>
    </location>
</feature>
<feature type="transmembrane region" description="Helical" evidence="6">
    <location>
        <begin position="351"/>
        <end position="377"/>
    </location>
</feature>
<dbReference type="GO" id="GO:0022857">
    <property type="term" value="F:transmembrane transporter activity"/>
    <property type="evidence" value="ECO:0007669"/>
    <property type="project" value="InterPro"/>
</dbReference>
<dbReference type="Proteomes" id="UP001153714">
    <property type="component" value="Chromosome 17"/>
</dbReference>
<evidence type="ECO:0000256" key="6">
    <source>
        <dbReference type="SAM" id="Phobius"/>
    </source>
</evidence>
<dbReference type="InterPro" id="IPR011701">
    <property type="entry name" value="MFS"/>
</dbReference>
<dbReference type="Gene3D" id="1.20.1250.20">
    <property type="entry name" value="MFS general substrate transporter like domains"/>
    <property type="match status" value="1"/>
</dbReference>
<organism evidence="8 9">
    <name type="scientific">Diatraea saccharalis</name>
    <name type="common">sugarcane borer</name>
    <dbReference type="NCBI Taxonomy" id="40085"/>
    <lineage>
        <taxon>Eukaryota</taxon>
        <taxon>Metazoa</taxon>
        <taxon>Ecdysozoa</taxon>
        <taxon>Arthropoda</taxon>
        <taxon>Hexapoda</taxon>
        <taxon>Insecta</taxon>
        <taxon>Pterygota</taxon>
        <taxon>Neoptera</taxon>
        <taxon>Endopterygota</taxon>
        <taxon>Lepidoptera</taxon>
        <taxon>Glossata</taxon>
        <taxon>Ditrysia</taxon>
        <taxon>Pyraloidea</taxon>
        <taxon>Crambidae</taxon>
        <taxon>Crambinae</taxon>
        <taxon>Diatraea</taxon>
    </lineage>
</organism>
<evidence type="ECO:0000313" key="9">
    <source>
        <dbReference type="Proteomes" id="UP001153714"/>
    </source>
</evidence>
<protein>
    <recommendedName>
        <fullName evidence="7">Major facilitator superfamily (MFS) profile domain-containing protein</fullName>
    </recommendedName>
</protein>
<evidence type="ECO:0000256" key="5">
    <source>
        <dbReference type="ARBA" id="ARBA00023136"/>
    </source>
</evidence>
<evidence type="ECO:0000259" key="7">
    <source>
        <dbReference type="PROSITE" id="PS50850"/>
    </source>
</evidence>
<keyword evidence="4 6" id="KW-1133">Transmembrane helix</keyword>
<evidence type="ECO:0000256" key="2">
    <source>
        <dbReference type="ARBA" id="ARBA00022448"/>
    </source>
</evidence>
<dbReference type="SUPFAM" id="SSF103473">
    <property type="entry name" value="MFS general substrate transporter"/>
    <property type="match status" value="1"/>
</dbReference>
<gene>
    <name evidence="8" type="ORF">DIATSA_LOCUS5347</name>
</gene>
<reference evidence="8" key="1">
    <citation type="submission" date="2021-12" db="EMBL/GenBank/DDBJ databases">
        <authorList>
            <person name="King R."/>
        </authorList>
    </citation>
    <scope>NUCLEOTIDE SEQUENCE</scope>
</reference>
<dbReference type="Pfam" id="PF07690">
    <property type="entry name" value="MFS_1"/>
    <property type="match status" value="1"/>
</dbReference>
<evidence type="ECO:0000313" key="8">
    <source>
        <dbReference type="EMBL" id="CAH0752220.1"/>
    </source>
</evidence>
<feature type="transmembrane region" description="Helical" evidence="6">
    <location>
        <begin position="24"/>
        <end position="48"/>
    </location>
</feature>
<keyword evidence="9" id="KW-1185">Reference proteome</keyword>
<sequence>MLIKLEKVSFEVALNLTGFGKFNILSFLLCSSIIMGMAFELFSVAYLVPGSACELLTTSNQQGLMAAVPLIGVIATSHFWGYLADTRGRRKVLCFSMTLGFFTGGLAALSPDWITFSIFKFMSSSAVSGAFALSMTLLSEITPEAKRSNLIILTSSVFLCCSGLMAIITIPVLPLEFSYYVPVLNIYFNSWRVLNLIFSMPCAISAIGLFYSYESPKFLLSVGRESEAMKIMETVFVINNNESKEHYPVKSMVLDEYNVTPTAKGFFASMKSQTVPLFKPPLLKNTILLAFTFIIVYICMHPHMVWLPYMTDGFMNSVERGDEGVNFCQRLRNSQNVSVILTEDGCAMNEFALTMVFAVSVLLAVVNTIVSTIINIFGRKRLFIFIQVNINCFTSRNI</sequence>
<keyword evidence="2" id="KW-0813">Transport</keyword>
<dbReference type="AlphaFoldDB" id="A0A9P0C908"/>
<dbReference type="InterPro" id="IPR036259">
    <property type="entry name" value="MFS_trans_sf"/>
</dbReference>
<evidence type="ECO:0000256" key="3">
    <source>
        <dbReference type="ARBA" id="ARBA00022692"/>
    </source>
</evidence>
<feature type="transmembrane region" description="Helical" evidence="6">
    <location>
        <begin position="63"/>
        <end position="83"/>
    </location>
</feature>
<name>A0A9P0C908_9NEOP</name>
<dbReference type="PANTHER" id="PTHR23511:SF35">
    <property type="entry name" value="MAJOR FACILITATOR SUPERFAMILY (MFS) PROFILE DOMAIN-CONTAINING PROTEIN"/>
    <property type="match status" value="1"/>
</dbReference>
<dbReference type="PROSITE" id="PS50850">
    <property type="entry name" value="MFS"/>
    <property type="match status" value="1"/>
</dbReference>
<accession>A0A9P0C908</accession>
<dbReference type="InterPro" id="IPR020846">
    <property type="entry name" value="MFS_dom"/>
</dbReference>
<comment type="subcellular location">
    <subcellularLocation>
        <location evidence="1">Membrane</location>
        <topology evidence="1">Multi-pass membrane protein</topology>
    </subcellularLocation>
</comment>
<reference evidence="8" key="2">
    <citation type="submission" date="2022-10" db="EMBL/GenBank/DDBJ databases">
        <authorList>
            <consortium name="ENA_rothamsted_submissions"/>
            <consortium name="culmorum"/>
            <person name="King R."/>
        </authorList>
    </citation>
    <scope>NUCLEOTIDE SEQUENCE</scope>
</reference>
<dbReference type="EMBL" id="OU893348">
    <property type="protein sequence ID" value="CAH0752220.1"/>
    <property type="molecule type" value="Genomic_DNA"/>
</dbReference>
<proteinExistence type="predicted"/>
<evidence type="ECO:0000256" key="4">
    <source>
        <dbReference type="ARBA" id="ARBA00022989"/>
    </source>
</evidence>
<evidence type="ECO:0000256" key="1">
    <source>
        <dbReference type="ARBA" id="ARBA00004141"/>
    </source>
</evidence>
<feature type="transmembrane region" description="Helical" evidence="6">
    <location>
        <begin position="116"/>
        <end position="138"/>
    </location>
</feature>
<keyword evidence="3 6" id="KW-0812">Transmembrane</keyword>
<dbReference type="GO" id="GO:0016020">
    <property type="term" value="C:membrane"/>
    <property type="evidence" value="ECO:0007669"/>
    <property type="project" value="UniProtKB-SubCell"/>
</dbReference>